<name>A0A8H4VW54_9HELO</name>
<dbReference type="Proteomes" id="UP000566819">
    <property type="component" value="Unassembled WGS sequence"/>
</dbReference>
<evidence type="ECO:0000313" key="2">
    <source>
        <dbReference type="Proteomes" id="UP000566819"/>
    </source>
</evidence>
<proteinExistence type="predicted"/>
<protein>
    <submittedName>
        <fullName evidence="1">Uncharacterized protein</fullName>
    </submittedName>
</protein>
<accession>A0A8H4VW54</accession>
<keyword evidence="2" id="KW-1185">Reference proteome</keyword>
<dbReference type="EMBL" id="JAAMPI010001548">
    <property type="protein sequence ID" value="KAF4624808.1"/>
    <property type="molecule type" value="Genomic_DNA"/>
</dbReference>
<comment type="caution">
    <text evidence="1">The sequence shown here is derived from an EMBL/GenBank/DDBJ whole genome shotgun (WGS) entry which is preliminary data.</text>
</comment>
<gene>
    <name evidence="1" type="ORF">G7Y89_g13361</name>
</gene>
<reference evidence="1 2" key="1">
    <citation type="submission" date="2020-03" db="EMBL/GenBank/DDBJ databases">
        <title>Draft Genome Sequence of Cudoniella acicularis.</title>
        <authorList>
            <person name="Buettner E."/>
            <person name="Kellner H."/>
        </authorList>
    </citation>
    <scope>NUCLEOTIDE SEQUENCE [LARGE SCALE GENOMIC DNA]</scope>
    <source>
        <strain evidence="1 2">DSM 108380</strain>
    </source>
</reference>
<sequence>MGRRCIVKAQRKKPKRDRSVFYAEKKRVGFCAYEYERGEKCYNAIGRLSLNTNEVVVVVANPPMLYWHKDADSPSNEVEVVIV</sequence>
<evidence type="ECO:0000313" key="1">
    <source>
        <dbReference type="EMBL" id="KAF4624808.1"/>
    </source>
</evidence>
<dbReference type="AlphaFoldDB" id="A0A8H4VW54"/>
<organism evidence="1 2">
    <name type="scientific">Cudoniella acicularis</name>
    <dbReference type="NCBI Taxonomy" id="354080"/>
    <lineage>
        <taxon>Eukaryota</taxon>
        <taxon>Fungi</taxon>
        <taxon>Dikarya</taxon>
        <taxon>Ascomycota</taxon>
        <taxon>Pezizomycotina</taxon>
        <taxon>Leotiomycetes</taxon>
        <taxon>Helotiales</taxon>
        <taxon>Tricladiaceae</taxon>
        <taxon>Cudoniella</taxon>
    </lineage>
</organism>